<evidence type="ECO:0000313" key="2">
    <source>
        <dbReference type="Proteomes" id="UP000243605"/>
    </source>
</evidence>
<name>A0A662Z4J4_9STAP</name>
<dbReference type="RefSeq" id="WP_091474411.1">
    <property type="nucleotide sequence ID" value="NZ_FOIT01000002.1"/>
</dbReference>
<evidence type="ECO:0000313" key="1">
    <source>
        <dbReference type="EMBL" id="SEV94953.1"/>
    </source>
</evidence>
<accession>A0A662Z4J4</accession>
<reference evidence="1 2" key="1">
    <citation type="submission" date="2016-10" db="EMBL/GenBank/DDBJ databases">
        <authorList>
            <person name="Varghese N."/>
            <person name="Submissions S."/>
        </authorList>
    </citation>
    <scope>NUCLEOTIDE SEQUENCE [LARGE SCALE GENOMIC DNA]</scope>
    <source>
        <strain evidence="1 2">IBRC-M10081</strain>
    </source>
</reference>
<gene>
    <name evidence="1" type="ORF">SAMN05192557_0954</name>
</gene>
<evidence type="ECO:0008006" key="3">
    <source>
        <dbReference type="Google" id="ProtNLM"/>
    </source>
</evidence>
<dbReference type="Proteomes" id="UP000243605">
    <property type="component" value="Unassembled WGS sequence"/>
</dbReference>
<keyword evidence="2" id="KW-1185">Reference proteome</keyword>
<protein>
    <recommendedName>
        <fullName evidence="3">DUF4375 domain-containing protein</fullName>
    </recommendedName>
</protein>
<sequence length="160" mass="18117">MDKLLVKANATADDKWNRLVDALYSEESFDNVALNHLLTSLDFYNEVASGGFEGVLEAYEEQIDEDGINATKEAIAESLNYIDADRAAGIVSSTFPTLKNAMEKYDRALENRELTQVQEEGFVITFNNVMKKYRNLGEGYLHDKIVNFISENDQELFSIE</sequence>
<proteinExistence type="predicted"/>
<organism evidence="1 2">
    <name type="scientific">Aliicoccus persicus</name>
    <dbReference type="NCBI Taxonomy" id="930138"/>
    <lineage>
        <taxon>Bacteria</taxon>
        <taxon>Bacillati</taxon>
        <taxon>Bacillota</taxon>
        <taxon>Bacilli</taxon>
        <taxon>Bacillales</taxon>
        <taxon>Staphylococcaceae</taxon>
        <taxon>Aliicoccus</taxon>
    </lineage>
</organism>
<dbReference type="AlphaFoldDB" id="A0A662Z4J4"/>
<dbReference type="EMBL" id="FOIT01000002">
    <property type="protein sequence ID" value="SEV94953.1"/>
    <property type="molecule type" value="Genomic_DNA"/>
</dbReference>